<evidence type="ECO:0000256" key="8">
    <source>
        <dbReference type="ARBA" id="ARBA00022989"/>
    </source>
</evidence>
<dbReference type="GO" id="GO:0008076">
    <property type="term" value="C:voltage-gated potassium channel complex"/>
    <property type="evidence" value="ECO:0007669"/>
    <property type="project" value="InterPro"/>
</dbReference>
<feature type="region of interest" description="Disordered" evidence="12">
    <location>
        <begin position="479"/>
        <end position="507"/>
    </location>
</feature>
<keyword evidence="3" id="KW-0633">Potassium transport</keyword>
<evidence type="ECO:0000256" key="11">
    <source>
        <dbReference type="ARBA" id="ARBA00023303"/>
    </source>
</evidence>
<feature type="region of interest" description="Disordered" evidence="12">
    <location>
        <begin position="1"/>
        <end position="25"/>
    </location>
</feature>
<evidence type="ECO:0000256" key="6">
    <source>
        <dbReference type="ARBA" id="ARBA00022837"/>
    </source>
</evidence>
<dbReference type="GO" id="GO:0001508">
    <property type="term" value="P:action potential"/>
    <property type="evidence" value="ECO:0007669"/>
    <property type="project" value="TreeGrafter"/>
</dbReference>
<protein>
    <recommendedName>
        <fullName evidence="14">Ion transport domain-containing protein</fullName>
    </recommendedName>
</protein>
<evidence type="ECO:0000259" key="14">
    <source>
        <dbReference type="Pfam" id="PF00520"/>
    </source>
</evidence>
<evidence type="ECO:0000313" key="15">
    <source>
        <dbReference type="EMBL" id="CAE2198047.1"/>
    </source>
</evidence>
<keyword evidence="9" id="KW-0406">Ion transport</keyword>
<dbReference type="Gene3D" id="1.10.287.70">
    <property type="match status" value="1"/>
</dbReference>
<evidence type="ECO:0000256" key="2">
    <source>
        <dbReference type="ARBA" id="ARBA00022448"/>
    </source>
</evidence>
<feature type="transmembrane region" description="Helical" evidence="13">
    <location>
        <begin position="256"/>
        <end position="276"/>
    </location>
</feature>
<comment type="subcellular location">
    <subcellularLocation>
        <location evidence="1">Membrane</location>
        <topology evidence="1">Multi-pass membrane protein</topology>
    </subcellularLocation>
</comment>
<evidence type="ECO:0000256" key="10">
    <source>
        <dbReference type="ARBA" id="ARBA00023136"/>
    </source>
</evidence>
<dbReference type="AlphaFoldDB" id="A0A7S4HFY7"/>
<evidence type="ECO:0000256" key="9">
    <source>
        <dbReference type="ARBA" id="ARBA00023065"/>
    </source>
</evidence>
<name>A0A7S4HFY7_9EUKA</name>
<dbReference type="PRINTS" id="PR00169">
    <property type="entry name" value="KCHANNEL"/>
</dbReference>
<dbReference type="InterPro" id="IPR005821">
    <property type="entry name" value="Ion_trans_dom"/>
</dbReference>
<accession>A0A7S4HFY7</accession>
<evidence type="ECO:0000256" key="4">
    <source>
        <dbReference type="ARBA" id="ARBA00022692"/>
    </source>
</evidence>
<dbReference type="Gene3D" id="1.10.238.10">
    <property type="entry name" value="EF-hand"/>
    <property type="match status" value="1"/>
</dbReference>
<dbReference type="InterPro" id="IPR018247">
    <property type="entry name" value="EF_Hand_1_Ca_BS"/>
</dbReference>
<proteinExistence type="predicted"/>
<dbReference type="GO" id="GO:0005249">
    <property type="term" value="F:voltage-gated potassium channel activity"/>
    <property type="evidence" value="ECO:0007669"/>
    <property type="project" value="InterPro"/>
</dbReference>
<dbReference type="InterPro" id="IPR028325">
    <property type="entry name" value="VG_K_chnl"/>
</dbReference>
<keyword evidence="10 13" id="KW-0472">Membrane</keyword>
<feature type="compositionally biased region" description="Acidic residues" evidence="12">
    <location>
        <begin position="495"/>
        <end position="507"/>
    </location>
</feature>
<reference evidence="15" key="1">
    <citation type="submission" date="2021-01" db="EMBL/GenBank/DDBJ databases">
        <authorList>
            <person name="Corre E."/>
            <person name="Pelletier E."/>
            <person name="Niang G."/>
            <person name="Scheremetjew M."/>
            <person name="Finn R."/>
            <person name="Kale V."/>
            <person name="Holt S."/>
            <person name="Cochrane G."/>
            <person name="Meng A."/>
            <person name="Brown T."/>
            <person name="Cohen L."/>
        </authorList>
    </citation>
    <scope>NUCLEOTIDE SEQUENCE</scope>
    <source>
        <strain evidence="15">UIO037</strain>
    </source>
</reference>
<dbReference type="PROSITE" id="PS00018">
    <property type="entry name" value="EF_HAND_1"/>
    <property type="match status" value="1"/>
</dbReference>
<keyword evidence="6" id="KW-0106">Calcium</keyword>
<dbReference type="Gene3D" id="1.10.287.930">
    <property type="entry name" value="Mammalian shaker kv1.2 potassium channel- beta subunit complex"/>
    <property type="match status" value="1"/>
</dbReference>
<dbReference type="InterPro" id="IPR011992">
    <property type="entry name" value="EF-hand-dom_pair"/>
</dbReference>
<sequence>MGWRHNAPRSNVESSPSGGKCYPRQTTLDIDVRSSGEPRQVAPRHEQARRKEALLHSATPLVAAQAHLLDHGRCELQSRIAVRLTVCEFDHPHLDGLLHSRVRDLCEQPVHQRRAAIRSVGERFMDDRVGEHGHLHRRVLHPTGHMRRNLASSPQVYRRGVACHHCALPTAFLPEPERGDHATWQCSNLVDLAAWLPFWISREFSPPELNGQKASGTSFLRAVRLFRIFKIFKSGQYSVGIKVFAGALRLSLSPMVILAVSGGVSVVILSSVIWMVERPSSAFITEDLLQVTGMARPEPGKVGLQDLCFGTIPSAAWWVLATMTTVGYGDCSPITGLGKVIGVLCMTSGIIVLGLPITVLGSNFARMTDMYEEDTARFNENDYDSDNMISEVELRDFLYNRRREGVLRRDVDTTIPTLLARYDPDNRGYLDVDTFSRLRRDVCTEADPLDELRDVMERRFELLEAKLELVLSEVCRDKPARERDRGNVEASADPCDADSAADDAMEA</sequence>
<keyword evidence="11" id="KW-0407">Ion channel</keyword>
<keyword evidence="4 13" id="KW-0812">Transmembrane</keyword>
<evidence type="ECO:0000256" key="7">
    <source>
        <dbReference type="ARBA" id="ARBA00022958"/>
    </source>
</evidence>
<dbReference type="SUPFAM" id="SSF47473">
    <property type="entry name" value="EF-hand"/>
    <property type="match status" value="1"/>
</dbReference>
<keyword evidence="7" id="KW-0630">Potassium</keyword>
<feature type="domain" description="Ion transport" evidence="14">
    <location>
        <begin position="187"/>
        <end position="369"/>
    </location>
</feature>
<evidence type="ECO:0000256" key="12">
    <source>
        <dbReference type="SAM" id="MobiDB-lite"/>
    </source>
</evidence>
<evidence type="ECO:0000256" key="13">
    <source>
        <dbReference type="SAM" id="Phobius"/>
    </source>
</evidence>
<feature type="compositionally biased region" description="Polar residues" evidence="12">
    <location>
        <begin position="8"/>
        <end position="17"/>
    </location>
</feature>
<evidence type="ECO:0000256" key="5">
    <source>
        <dbReference type="ARBA" id="ARBA00022826"/>
    </source>
</evidence>
<feature type="transmembrane region" description="Helical" evidence="13">
    <location>
        <begin position="340"/>
        <end position="360"/>
    </location>
</feature>
<evidence type="ECO:0000256" key="3">
    <source>
        <dbReference type="ARBA" id="ARBA00022538"/>
    </source>
</evidence>
<gene>
    <name evidence="15" type="ORF">CPOL0286_LOCUS3401</name>
</gene>
<dbReference type="PANTHER" id="PTHR11537:SF254">
    <property type="entry name" value="POTASSIUM VOLTAGE-GATED CHANNEL PROTEIN SHAB"/>
    <property type="match status" value="1"/>
</dbReference>
<dbReference type="PANTHER" id="PTHR11537">
    <property type="entry name" value="VOLTAGE-GATED POTASSIUM CHANNEL"/>
    <property type="match status" value="1"/>
</dbReference>
<evidence type="ECO:0000256" key="1">
    <source>
        <dbReference type="ARBA" id="ARBA00004141"/>
    </source>
</evidence>
<dbReference type="SUPFAM" id="SSF81324">
    <property type="entry name" value="Voltage-gated potassium channels"/>
    <property type="match status" value="1"/>
</dbReference>
<dbReference type="Pfam" id="PF00520">
    <property type="entry name" value="Ion_trans"/>
    <property type="match status" value="1"/>
</dbReference>
<keyword evidence="8 13" id="KW-1133">Transmembrane helix</keyword>
<keyword evidence="2" id="KW-0813">Transport</keyword>
<dbReference type="EMBL" id="HBKO01007118">
    <property type="protein sequence ID" value="CAE2198047.1"/>
    <property type="molecule type" value="Transcribed_RNA"/>
</dbReference>
<organism evidence="15">
    <name type="scientific">Prymnesium polylepis</name>
    <dbReference type="NCBI Taxonomy" id="72548"/>
    <lineage>
        <taxon>Eukaryota</taxon>
        <taxon>Haptista</taxon>
        <taxon>Haptophyta</taxon>
        <taxon>Prymnesiophyceae</taxon>
        <taxon>Prymnesiales</taxon>
        <taxon>Prymnesiaceae</taxon>
        <taxon>Prymnesium</taxon>
    </lineage>
</organism>
<keyword evidence="5" id="KW-0631">Potassium channel</keyword>